<reference evidence="1" key="1">
    <citation type="submission" date="2019-12" db="EMBL/GenBank/DDBJ databases">
        <title>Comparative genomics gives insights into the taxonomy of the Azoarcus-Aromatoleum group and reveals separate origins of nif in the plant-associated Azoarcus and non-plant-associated Aromatoleum sub-groups.</title>
        <authorList>
            <person name="Lafos M."/>
            <person name="Maluk M."/>
            <person name="Batista M."/>
            <person name="Junghare M."/>
            <person name="Carmona M."/>
            <person name="Faoro H."/>
            <person name="Cruz L.M."/>
            <person name="Battistoni F."/>
            <person name="De Souza E."/>
            <person name="Pedrosa F."/>
            <person name="Chen W.-M."/>
            <person name="Poole P.S."/>
            <person name="Dixon R.A."/>
            <person name="James E.K."/>
        </authorList>
    </citation>
    <scope>NUCLEOTIDE SEQUENCE</scope>
    <source>
        <strain evidence="1">LuFRes1</strain>
    </source>
</reference>
<name>A0ABX1PH70_9RHOO</name>
<dbReference type="SUPFAM" id="SSF53649">
    <property type="entry name" value="Alkaline phosphatase-like"/>
    <property type="match status" value="1"/>
</dbReference>
<evidence type="ECO:0000313" key="2">
    <source>
        <dbReference type="Proteomes" id="UP000615989"/>
    </source>
</evidence>
<evidence type="ECO:0000313" key="1">
    <source>
        <dbReference type="EMBL" id="NMG23847.1"/>
    </source>
</evidence>
<dbReference type="InterPro" id="IPR017850">
    <property type="entry name" value="Alkaline_phosphatase_core_sf"/>
</dbReference>
<sequence>MSHQRIIEALQAQFATQQLLFWDDPEGEFSTWIDSLSLDGVHILRLDRTPALQVKLDVERAPGTRWLFYRPAAEPDPAKDWLLDLRLRGRAFRADSNSMLLDDLGLTGQALRPHLKARSKFLRAKDRVEKLRRLVTPSDDAEALDRKMLAVLVRSEQADFQTILLRLLSSMVHEGEADLAREPRIWQDIVTNELDSAFWAFARQTLGYGADGVAPAFTLRGLLYRILVTDFCRSLSGKAPESLRHFVLPDRTLAANASVFAARWRTDMAAYESYSLLSDAVAGEIGLDGVLSVLPGEALAETMTFAVAERRILKDLKDRVLAGAGASDEAMQALIARRRDGHWASRLMAQSSSESRALAACYDAIEAGAAFFELKARFDAGFSFANAEAALMAYQSELFRFDQLYRHFHEAGEKVEPMGWAVLHELRTRIEETYTGWFLPQFGTAWAKVIEGEGGLLSQWTAAGMPNQHRFFDIQVAPLLAAGAKRVFVVISDAFRYEAAEELVQQLNSKSRFKAGLSSQLGVLPSYTTLGMAALLPHHSLAYKANSNLDVVADGQPVATLEQRHAHLEKYEGLAMKADELLALGKDKGRALVRDRRVIYVYHDHIDALGDKQATEGMTFRAVDEALAQLSQLVSFIINSLNGSTVLLTADHGFIYQEAPLLAADKSALDAQPEGTLKAKKRYLLGRGIGTSPKAWCGNTALTAGTDPDGSLDFWVPKGASRFHFAGGARFVHGSAMPQEIVVPVITVRESESDKEKARHVEFSLLGASNKVVTNTQRFEFIQTEAVSDKVLPRTVVIALRDGDRLISNEQTLTFDSASQLLDERKRSVFLTVLAGTYDKTRDYWLTTRDAATKVEVLRVPLRVDLAFTNDF</sequence>
<proteinExistence type="predicted"/>
<keyword evidence="2" id="KW-1185">Reference proteome</keyword>
<dbReference type="NCBIfam" id="TIGR02687">
    <property type="entry name" value="BREX-1 system phosphatase PglZ type A"/>
    <property type="match status" value="1"/>
</dbReference>
<accession>A0ABX1PH70</accession>
<organism evidence="1 2">
    <name type="scientific">Aromatoleum anaerobium</name>
    <dbReference type="NCBI Taxonomy" id="182180"/>
    <lineage>
        <taxon>Bacteria</taxon>
        <taxon>Pseudomonadati</taxon>
        <taxon>Pseudomonadota</taxon>
        <taxon>Betaproteobacteria</taxon>
        <taxon>Rhodocyclales</taxon>
        <taxon>Rhodocyclaceae</taxon>
        <taxon>Aromatoleum</taxon>
    </lineage>
</organism>
<dbReference type="Pfam" id="PF08665">
    <property type="entry name" value="PglZ"/>
    <property type="match status" value="1"/>
</dbReference>
<gene>
    <name evidence="1" type="primary">pglZ</name>
    <name evidence="1" type="ORF">GO606_03740</name>
</gene>
<dbReference type="Proteomes" id="UP000615989">
    <property type="component" value="Unassembled WGS sequence"/>
</dbReference>
<dbReference type="RefSeq" id="WP_169117244.1">
    <property type="nucleotide sequence ID" value="NZ_WTVG02000036.1"/>
</dbReference>
<comment type="caution">
    <text evidence="1">The sequence shown here is derived from an EMBL/GenBank/DDBJ whole genome shotgun (WGS) entry which is preliminary data.</text>
</comment>
<dbReference type="EMBL" id="WTVG01000006">
    <property type="protein sequence ID" value="NMG23847.1"/>
    <property type="molecule type" value="Genomic_DNA"/>
</dbReference>
<dbReference type="InterPro" id="IPR014060">
    <property type="entry name" value="PglZ"/>
</dbReference>
<protein>
    <submittedName>
        <fullName evidence="1">BREX-1 system phosphatase PglZ type A</fullName>
    </submittedName>
</protein>